<evidence type="ECO:0000313" key="3">
    <source>
        <dbReference type="Proteomes" id="UP001163046"/>
    </source>
</evidence>
<feature type="compositionally biased region" description="Basic and acidic residues" evidence="1">
    <location>
        <begin position="1"/>
        <end position="15"/>
    </location>
</feature>
<keyword evidence="3" id="KW-1185">Reference proteome</keyword>
<feature type="region of interest" description="Disordered" evidence="1">
    <location>
        <begin position="1"/>
        <end position="33"/>
    </location>
</feature>
<comment type="caution">
    <text evidence="2">The sequence shown here is derived from an EMBL/GenBank/DDBJ whole genome shotgun (WGS) entry which is preliminary data.</text>
</comment>
<proteinExistence type="predicted"/>
<organism evidence="2 3">
    <name type="scientific">Desmophyllum pertusum</name>
    <dbReference type="NCBI Taxonomy" id="174260"/>
    <lineage>
        <taxon>Eukaryota</taxon>
        <taxon>Metazoa</taxon>
        <taxon>Cnidaria</taxon>
        <taxon>Anthozoa</taxon>
        <taxon>Hexacorallia</taxon>
        <taxon>Scleractinia</taxon>
        <taxon>Caryophylliina</taxon>
        <taxon>Caryophylliidae</taxon>
        <taxon>Desmophyllum</taxon>
    </lineage>
</organism>
<dbReference type="AlphaFoldDB" id="A0A9W9YDR5"/>
<dbReference type="Proteomes" id="UP001163046">
    <property type="component" value="Unassembled WGS sequence"/>
</dbReference>
<dbReference type="EMBL" id="MU827782">
    <property type="protein sequence ID" value="KAJ7336550.1"/>
    <property type="molecule type" value="Genomic_DNA"/>
</dbReference>
<gene>
    <name evidence="2" type="ORF">OS493_011763</name>
</gene>
<evidence type="ECO:0000256" key="1">
    <source>
        <dbReference type="SAM" id="MobiDB-lite"/>
    </source>
</evidence>
<name>A0A9W9YDR5_9CNID</name>
<protein>
    <submittedName>
        <fullName evidence="2">Uncharacterized protein</fullName>
    </submittedName>
</protein>
<sequence length="129" mass="14984">MDEKDKDKRMPDSRGAKKKQLRRNNSSNTYEKDMNKFLTIIYHNVNRLQEDKKPLRRTCSEPHQLKLCSGAPAEQSFMENSGPAAHRDVRRHSDFVLHTSQSEHSYSPKTFKRKVAFSDTLMEESNISG</sequence>
<reference evidence="2" key="1">
    <citation type="submission" date="2023-01" db="EMBL/GenBank/DDBJ databases">
        <title>Genome assembly of the deep-sea coral Lophelia pertusa.</title>
        <authorList>
            <person name="Herrera S."/>
            <person name="Cordes E."/>
        </authorList>
    </citation>
    <scope>NUCLEOTIDE SEQUENCE</scope>
    <source>
        <strain evidence="2">USNM1676648</strain>
        <tissue evidence="2">Polyp</tissue>
    </source>
</reference>
<evidence type="ECO:0000313" key="2">
    <source>
        <dbReference type="EMBL" id="KAJ7336550.1"/>
    </source>
</evidence>
<accession>A0A9W9YDR5</accession>